<dbReference type="EMBL" id="JBDNCH010000002">
    <property type="protein sequence ID" value="MEN9060973.1"/>
    <property type="molecule type" value="Genomic_DNA"/>
</dbReference>
<sequence length="69" mass="7895">MDRQKWLRPMSYSAADEAKEAMWPPYSLLSLLRLTTVAMAFQRLMVRMRHSISVSPGTSTSSSGEIVFW</sequence>
<proteinExistence type="predicted"/>
<evidence type="ECO:0000313" key="2">
    <source>
        <dbReference type="Proteomes" id="UP001428774"/>
    </source>
</evidence>
<gene>
    <name evidence="1" type="ORF">ABFB10_07890</name>
</gene>
<protein>
    <submittedName>
        <fullName evidence="1">Uncharacterized protein</fullName>
    </submittedName>
</protein>
<accession>A0AAW9SJG8</accession>
<comment type="caution">
    <text evidence="1">The sequence shown here is derived from an EMBL/GenBank/DDBJ whole genome shotgun (WGS) entry which is preliminary data.</text>
</comment>
<keyword evidence="2" id="KW-1185">Reference proteome</keyword>
<dbReference type="AlphaFoldDB" id="A0AAW9SJG8"/>
<dbReference type="Proteomes" id="UP001428774">
    <property type="component" value="Unassembled WGS sequence"/>
</dbReference>
<evidence type="ECO:0000313" key="1">
    <source>
        <dbReference type="EMBL" id="MEN9060973.1"/>
    </source>
</evidence>
<reference evidence="1 2" key="1">
    <citation type="submission" date="2024-05" db="EMBL/GenBank/DDBJ databases">
        <title>Genome sequence of Ponticoccus litoralis KCCM 90028.</title>
        <authorList>
            <person name="Kim J.M."/>
            <person name="Lee J.K."/>
            <person name="Choi B.J."/>
            <person name="Bayburt H."/>
            <person name="Baek J.H."/>
            <person name="Jeon C.O."/>
        </authorList>
    </citation>
    <scope>NUCLEOTIDE SEQUENCE [LARGE SCALE GENOMIC DNA]</scope>
    <source>
        <strain evidence="1 2">KCCM 90028</strain>
    </source>
</reference>
<dbReference type="RefSeq" id="WP_347166096.1">
    <property type="nucleotide sequence ID" value="NZ_JBDNCH010000002.1"/>
</dbReference>
<name>A0AAW9SJG8_9RHOB</name>
<organism evidence="1 2">
    <name type="scientific">Ponticoccus litoralis</name>
    <dbReference type="NCBI Taxonomy" id="422297"/>
    <lineage>
        <taxon>Bacteria</taxon>
        <taxon>Pseudomonadati</taxon>
        <taxon>Pseudomonadota</taxon>
        <taxon>Alphaproteobacteria</taxon>
        <taxon>Rhodobacterales</taxon>
        <taxon>Roseobacteraceae</taxon>
        <taxon>Ponticoccus</taxon>
    </lineage>
</organism>